<proteinExistence type="predicted"/>
<gene>
    <name evidence="3" type="ORF">CHLRE_03g170450v5</name>
</gene>
<name>Q84X78_CHLRE</name>
<dbReference type="HOGENOM" id="CLU_1680411_0_0_1"/>
<dbReference type="PaxDb" id="3055-EDP06169"/>
<dbReference type="OrthoDB" id="531851at2759"/>
<evidence type="ECO:0000313" key="2">
    <source>
        <dbReference type="EMBL" id="AAO32616.1"/>
    </source>
</evidence>
<reference evidence="2" key="1">
    <citation type="journal article" date="2003" name="J. Eukaryot. Microbiol.">
        <title>Analysis of Chlamydomonas reinhardtii genome structure using large-scale sequencing of regions on linkage groups I and III.</title>
        <authorList>
            <person name="Li J.B."/>
            <person name="Lin S."/>
            <person name="Jia H."/>
            <person name="Wu H."/>
            <person name="Roe B.A."/>
            <person name="Kulp D."/>
            <person name="Stormo G.D."/>
            <person name="Dutcher S.K."/>
        </authorList>
    </citation>
    <scope>NUCLEOTIDE SEQUENCE</scope>
</reference>
<keyword evidence="4" id="KW-1185">Reference proteome</keyword>
<dbReference type="EMBL" id="CM008964">
    <property type="protein sequence ID" value="PNW85071.1"/>
    <property type="molecule type" value="Genomic_DNA"/>
</dbReference>
<dbReference type="KEGG" id="cre:CHLRE_03g170450v5"/>
<evidence type="ECO:0000313" key="4">
    <source>
        <dbReference type="Proteomes" id="UP000006906"/>
    </source>
</evidence>
<sequence>MASAYEIRRVLKIYDDAAIAPVNRAVTMLKEVTKLISESPDKYDLTSSDAETWAEAGGLSYAENAEFPCSLGERWMETLSKPGVAKAAGLDKVEWATLLKDITGYEEKLVAAELSLEVLEELTELINQIIEEAPEPVDSDEDDDDDDDDEDDDEEDK</sequence>
<dbReference type="EMBL" id="AY207493">
    <property type="protein sequence ID" value="AAO32616.1"/>
    <property type="molecule type" value="Genomic_DNA"/>
</dbReference>
<organism evidence="2">
    <name type="scientific">Chlamydomonas reinhardtii</name>
    <name type="common">Chlamydomonas smithii</name>
    <dbReference type="NCBI Taxonomy" id="3055"/>
    <lineage>
        <taxon>Eukaryota</taxon>
        <taxon>Viridiplantae</taxon>
        <taxon>Chlorophyta</taxon>
        <taxon>core chlorophytes</taxon>
        <taxon>Chlorophyceae</taxon>
        <taxon>CS clade</taxon>
        <taxon>Chlamydomonadales</taxon>
        <taxon>Chlamydomonadaceae</taxon>
        <taxon>Chlamydomonas</taxon>
    </lineage>
</organism>
<reference evidence="3 4" key="2">
    <citation type="journal article" date="2007" name="Science">
        <title>The Chlamydomonas genome reveals the evolution of key animal and plant functions.</title>
        <authorList>
            <person name="Merchant S.S."/>
            <person name="Prochnik S.E."/>
            <person name="Vallon O."/>
            <person name="Harris E.H."/>
            <person name="Karpowicz S.J."/>
            <person name="Witman G.B."/>
            <person name="Terry A."/>
            <person name="Salamov A."/>
            <person name="Fritz-Laylin L.K."/>
            <person name="Marechal-Drouard L."/>
            <person name="Marshall W.F."/>
            <person name="Qu L.H."/>
            <person name="Nelson D.R."/>
            <person name="Sanderfoot A.A."/>
            <person name="Spalding M.H."/>
            <person name="Kapitonov V.V."/>
            <person name="Ren Q."/>
            <person name="Ferris P."/>
            <person name="Lindquist E."/>
            <person name="Shapiro H."/>
            <person name="Lucas S.M."/>
            <person name="Grimwood J."/>
            <person name="Schmutz J."/>
            <person name="Cardol P."/>
            <person name="Cerutti H."/>
            <person name="Chanfreau G."/>
            <person name="Chen C.L."/>
            <person name="Cognat V."/>
            <person name="Croft M.T."/>
            <person name="Dent R."/>
            <person name="Dutcher S."/>
            <person name="Fernandez E."/>
            <person name="Fukuzawa H."/>
            <person name="Gonzalez-Ballester D."/>
            <person name="Gonzalez-Halphen D."/>
            <person name="Hallmann A."/>
            <person name="Hanikenne M."/>
            <person name="Hippler M."/>
            <person name="Inwood W."/>
            <person name="Jabbari K."/>
            <person name="Kalanon M."/>
            <person name="Kuras R."/>
            <person name="Lefebvre P.A."/>
            <person name="Lemaire S.D."/>
            <person name="Lobanov A.V."/>
            <person name="Lohr M."/>
            <person name="Manuell A."/>
            <person name="Meier I."/>
            <person name="Mets L."/>
            <person name="Mittag M."/>
            <person name="Mittelmeier T."/>
            <person name="Moroney J.V."/>
            <person name="Moseley J."/>
            <person name="Napoli C."/>
            <person name="Nedelcu A.M."/>
            <person name="Niyogi K."/>
            <person name="Novoselov S.V."/>
            <person name="Paulsen I.T."/>
            <person name="Pazour G."/>
            <person name="Purton S."/>
            <person name="Ral J.P."/>
            <person name="Riano-Pachon D.M."/>
            <person name="Riekhof W."/>
            <person name="Rymarquis L."/>
            <person name="Schroda M."/>
            <person name="Stern D."/>
            <person name="Umen J."/>
            <person name="Willows R."/>
            <person name="Wilson N."/>
            <person name="Zimmer S.L."/>
            <person name="Allmer J."/>
            <person name="Balk J."/>
            <person name="Bisova K."/>
            <person name="Chen C.J."/>
            <person name="Elias M."/>
            <person name="Gendler K."/>
            <person name="Hauser C."/>
            <person name="Lamb M.R."/>
            <person name="Ledford H."/>
            <person name="Long J.C."/>
            <person name="Minagawa J."/>
            <person name="Page M.D."/>
            <person name="Pan J."/>
            <person name="Pootakham W."/>
            <person name="Roje S."/>
            <person name="Rose A."/>
            <person name="Stahlberg E."/>
            <person name="Terauchi A.M."/>
            <person name="Yang P."/>
            <person name="Ball S."/>
            <person name="Bowler C."/>
            <person name="Dieckmann C.L."/>
            <person name="Gladyshev V.N."/>
            <person name="Green P."/>
            <person name="Jorgensen R."/>
            <person name="Mayfield S."/>
            <person name="Mueller-Roeber B."/>
            <person name="Rajamani S."/>
            <person name="Sayre R.T."/>
            <person name="Brokstein P."/>
            <person name="Dubchak I."/>
            <person name="Goodstein D."/>
            <person name="Hornick L."/>
            <person name="Huang Y.W."/>
            <person name="Jhaveri J."/>
            <person name="Luo Y."/>
            <person name="Martinez D."/>
            <person name="Ngau W.C."/>
            <person name="Otillar B."/>
            <person name="Poliakov A."/>
            <person name="Porter A."/>
            <person name="Szajkowski L."/>
            <person name="Werner G."/>
            <person name="Zhou K."/>
            <person name="Grigoriev I.V."/>
            <person name="Rokhsar D.S."/>
            <person name="Grossman A.R."/>
        </authorList>
    </citation>
    <scope>NUCLEOTIDE SEQUENCE [LARGE SCALE GENOMIC DNA]</scope>
    <source>
        <strain evidence="4">CC-503</strain>
        <strain evidence="3">CC-503 cw92 mt+</strain>
    </source>
</reference>
<dbReference type="AlphaFoldDB" id="Q84X78"/>
<dbReference type="GeneID" id="5728944"/>
<dbReference type="ProMEX" id="Q84X78"/>
<protein>
    <submittedName>
        <fullName evidence="2">CR019 protein</fullName>
    </submittedName>
</protein>
<dbReference type="Proteomes" id="UP000006906">
    <property type="component" value="Chromosome 3"/>
</dbReference>
<feature type="compositionally biased region" description="Acidic residues" evidence="1">
    <location>
        <begin position="132"/>
        <end position="157"/>
    </location>
</feature>
<evidence type="ECO:0000256" key="1">
    <source>
        <dbReference type="SAM" id="MobiDB-lite"/>
    </source>
</evidence>
<dbReference type="Gramene" id="PNW85071">
    <property type="protein sequence ID" value="PNW85071"/>
    <property type="gene ID" value="CHLRE_03g170450v5"/>
</dbReference>
<dbReference type="RefSeq" id="XP_001703487.1">
    <property type="nucleotide sequence ID" value="XM_001703435.2"/>
</dbReference>
<feature type="region of interest" description="Disordered" evidence="1">
    <location>
        <begin position="129"/>
        <end position="157"/>
    </location>
</feature>
<accession>Q84X78</accession>
<reference evidence="3" key="3">
    <citation type="submission" date="2017-07" db="EMBL/GenBank/DDBJ databases">
        <title>WGS assembly of Chlamydomonas reinhardtii.</title>
        <authorList>
            <consortium name="Chlamydomonas Annotation Team"/>
            <consortium name="JGI Annotation Team"/>
            <person name="Merchant S.S."/>
            <person name="Prochnik S.E."/>
            <person name="Vallon O."/>
            <person name="Harris E.H."/>
            <person name="Karpowicz S.J."/>
            <person name="Witman G.B."/>
            <person name="Terry A."/>
            <person name="Salamov A."/>
            <person name="Fritz-Laylin L.K."/>
            <person name="Marechal-Drouard L."/>
            <person name="Marshall W.F."/>
            <person name="Qu L.H."/>
            <person name="Nelson D.R."/>
            <person name="Sanderfoot A.A."/>
            <person name="Spalding M.H."/>
            <person name="Kapitonov V.V."/>
            <person name="Ren Q."/>
            <person name="Ferris P."/>
            <person name="Lindquist E."/>
            <person name="Shapiro H."/>
            <person name="Lucas S.M."/>
            <person name="Grimwood J."/>
            <person name="Schmutz J."/>
            <person name="Grigoriev I.V."/>
            <person name="Rokhsar D.S."/>
        </authorList>
    </citation>
    <scope>NUCLEOTIDE SEQUENCE</scope>
    <source>
        <strain evidence="3">CC-503 cw92 mt+</strain>
    </source>
</reference>
<dbReference type="OMA" id="LITHWIV"/>
<evidence type="ECO:0000313" key="3">
    <source>
        <dbReference type="EMBL" id="PNW85071.1"/>
    </source>
</evidence>